<gene>
    <name evidence="2" type="ORF">cyc_03778</name>
</gene>
<reference evidence="2 3" key="1">
    <citation type="journal article" date="2016" name="BMC Genomics">
        <title>Comparative genomics reveals Cyclospora cayetanensis possesses coccidia-like metabolism and invasion components but unique surface antigens.</title>
        <authorList>
            <person name="Liu S."/>
            <person name="Wang L."/>
            <person name="Zheng H."/>
            <person name="Xu Z."/>
            <person name="Roellig D.M."/>
            <person name="Li N."/>
            <person name="Frace M.A."/>
            <person name="Tang K."/>
            <person name="Arrowood M.J."/>
            <person name="Moss D.M."/>
            <person name="Zhang L."/>
            <person name="Feng Y."/>
            <person name="Xiao L."/>
        </authorList>
    </citation>
    <scope>NUCLEOTIDE SEQUENCE [LARGE SCALE GENOMIC DNA]</scope>
    <source>
        <strain evidence="2 3">CHN_HEN01</strain>
    </source>
</reference>
<proteinExistence type="predicted"/>
<dbReference type="VEuPathDB" id="ToxoDB:cyc_03778"/>
<dbReference type="EMBL" id="JROU02001125">
    <property type="protein sequence ID" value="OEH77333.1"/>
    <property type="molecule type" value="Genomic_DNA"/>
</dbReference>
<keyword evidence="3" id="KW-1185">Reference proteome</keyword>
<dbReference type="AlphaFoldDB" id="A0A1D3D1L3"/>
<comment type="caution">
    <text evidence="2">The sequence shown here is derived from an EMBL/GenBank/DDBJ whole genome shotgun (WGS) entry which is preliminary data.</text>
</comment>
<evidence type="ECO:0000256" key="1">
    <source>
        <dbReference type="SAM" id="MobiDB-lite"/>
    </source>
</evidence>
<name>A0A1D3D1L3_9EIME</name>
<feature type="region of interest" description="Disordered" evidence="1">
    <location>
        <begin position="191"/>
        <end position="211"/>
    </location>
</feature>
<dbReference type="InParanoid" id="A0A1D3D1L3"/>
<feature type="region of interest" description="Disordered" evidence="1">
    <location>
        <begin position="256"/>
        <end position="279"/>
    </location>
</feature>
<feature type="compositionally biased region" description="Low complexity" evidence="1">
    <location>
        <begin position="114"/>
        <end position="127"/>
    </location>
</feature>
<dbReference type="Proteomes" id="UP000095192">
    <property type="component" value="Unassembled WGS sequence"/>
</dbReference>
<organism evidence="2 3">
    <name type="scientific">Cyclospora cayetanensis</name>
    <dbReference type="NCBI Taxonomy" id="88456"/>
    <lineage>
        <taxon>Eukaryota</taxon>
        <taxon>Sar</taxon>
        <taxon>Alveolata</taxon>
        <taxon>Apicomplexa</taxon>
        <taxon>Conoidasida</taxon>
        <taxon>Coccidia</taxon>
        <taxon>Eucoccidiorida</taxon>
        <taxon>Eimeriorina</taxon>
        <taxon>Eimeriidae</taxon>
        <taxon>Cyclospora</taxon>
    </lineage>
</organism>
<feature type="compositionally biased region" description="Polar residues" evidence="1">
    <location>
        <begin position="257"/>
        <end position="279"/>
    </location>
</feature>
<sequence>MPADTPSSAARGLVGINAVAPGKTPIRGHGTWGQLPYPCRKCSAKGAKPQASGVYGGLRYSWARCDPATKVPPESESALAKLSSGDAGGVPRPRRPFSLASGTKESFSREAKISSTRRSSSKPTPRGRVLRTSGASGILKESITGDLGIPEIKAKGLTKKARKQKGRRDVAPSPVVSSPMEDITGLAFTQKNPEDTLKEGPPTPALPLATSDPEDNLVHLLQGQNELLARETAILRRALLNYISKDELLTLLAGTPDRSTANTAPTPAQTGGPHTTASRLQAAVPSLTDESLSVCELGPPAPEEASSLARATKSSGELYEDTVHEHETGSSSSATVRASKGALYSIPPNYDVRAAEGPFRLPVTVPLTALLPQSPYAVPCILPLTAFNGDPVWMVQRLRGALYKALHDAPNPEEALTGLWGVWEEYLRQLVALKQRVDVAYAFYKKQTERQQDLGSG</sequence>
<feature type="region of interest" description="Disordered" evidence="1">
    <location>
        <begin position="69"/>
        <end position="135"/>
    </location>
</feature>
<accession>A0A1D3D1L3</accession>
<evidence type="ECO:0000313" key="3">
    <source>
        <dbReference type="Proteomes" id="UP000095192"/>
    </source>
</evidence>
<feature type="region of interest" description="Disordered" evidence="1">
    <location>
        <begin position="158"/>
        <end position="179"/>
    </location>
</feature>
<evidence type="ECO:0000313" key="2">
    <source>
        <dbReference type="EMBL" id="OEH77333.1"/>
    </source>
</evidence>
<protein>
    <submittedName>
        <fullName evidence="2">Uncharacterized protein</fullName>
    </submittedName>
</protein>